<dbReference type="PROSITE" id="PS51084">
    <property type="entry name" value="HIT_2"/>
    <property type="match status" value="1"/>
</dbReference>
<evidence type="ECO:0000256" key="1">
    <source>
        <dbReference type="PROSITE-ProRule" id="PRU00464"/>
    </source>
</evidence>
<sequence>MSVTFSLHSSLAADTIPVAMLDLCEVRLMNDANFPWLVLVPRTPDAIEIVDLEPETRHRLMDEIAMASAALRSVTGAEKLNVAALGNQVAQLHVHVIARFRDDEAWPGPVWGAVPRKAYDKDARVDLIEKLSDAFQGR</sequence>
<dbReference type="EMBL" id="JALIDZ010000001">
    <property type="protein sequence ID" value="MCT8970856.1"/>
    <property type="molecule type" value="Genomic_DNA"/>
</dbReference>
<dbReference type="GO" id="GO:0003824">
    <property type="term" value="F:catalytic activity"/>
    <property type="evidence" value="ECO:0007669"/>
    <property type="project" value="InterPro"/>
</dbReference>
<dbReference type="Gene3D" id="3.30.428.10">
    <property type="entry name" value="HIT-like"/>
    <property type="match status" value="1"/>
</dbReference>
<dbReference type="InterPro" id="IPR036265">
    <property type="entry name" value="HIT-like_sf"/>
</dbReference>
<proteinExistence type="predicted"/>
<evidence type="ECO:0000313" key="3">
    <source>
        <dbReference type="EMBL" id="MCT8970856.1"/>
    </source>
</evidence>
<dbReference type="RefSeq" id="WP_261614406.1">
    <property type="nucleotide sequence ID" value="NZ_JALIDZ010000001.1"/>
</dbReference>
<accession>A0AAW5QS29</accession>
<keyword evidence="4" id="KW-1185">Reference proteome</keyword>
<comment type="caution">
    <text evidence="1">Lacks conserved residue(s) required for the propagation of feature annotation.</text>
</comment>
<feature type="domain" description="HIT" evidence="2">
    <location>
        <begin position="37"/>
        <end position="106"/>
    </location>
</feature>
<dbReference type="InterPro" id="IPR026026">
    <property type="entry name" value="HIT_Hint"/>
</dbReference>
<gene>
    <name evidence="3" type="ORF">MUB46_03185</name>
</gene>
<protein>
    <submittedName>
        <fullName evidence="3">HIT family protein</fullName>
    </submittedName>
</protein>
<evidence type="ECO:0000259" key="2">
    <source>
        <dbReference type="PROSITE" id="PS51084"/>
    </source>
</evidence>
<dbReference type="Pfam" id="PF01230">
    <property type="entry name" value="HIT"/>
    <property type="match status" value="1"/>
</dbReference>
<dbReference type="AlphaFoldDB" id="A0AAW5QS29"/>
<comment type="caution">
    <text evidence="3">The sequence shown here is derived from an EMBL/GenBank/DDBJ whole genome shotgun (WGS) entry which is preliminary data.</text>
</comment>
<organism evidence="3 4">
    <name type="scientific">Microbaculum marinisediminis</name>
    <dbReference type="NCBI Taxonomy" id="2931392"/>
    <lineage>
        <taxon>Bacteria</taxon>
        <taxon>Pseudomonadati</taxon>
        <taxon>Pseudomonadota</taxon>
        <taxon>Alphaproteobacteria</taxon>
        <taxon>Hyphomicrobiales</taxon>
        <taxon>Tepidamorphaceae</taxon>
        <taxon>Microbaculum</taxon>
    </lineage>
</organism>
<dbReference type="SUPFAM" id="SSF54197">
    <property type="entry name" value="HIT-like"/>
    <property type="match status" value="1"/>
</dbReference>
<reference evidence="3 4" key="1">
    <citation type="submission" date="2022-04" db="EMBL/GenBank/DDBJ databases">
        <authorList>
            <person name="Ye Y.-Q."/>
            <person name="Du Z.-J."/>
        </authorList>
    </citation>
    <scope>NUCLEOTIDE SEQUENCE [LARGE SCALE GENOMIC DNA]</scope>
    <source>
        <strain evidence="3 4">A6E488</strain>
    </source>
</reference>
<name>A0AAW5QS29_9HYPH</name>
<evidence type="ECO:0000313" key="4">
    <source>
        <dbReference type="Proteomes" id="UP001320898"/>
    </source>
</evidence>
<dbReference type="PIRSF" id="PIRSF000714">
    <property type="entry name" value="HIT"/>
    <property type="match status" value="1"/>
</dbReference>
<dbReference type="InterPro" id="IPR011146">
    <property type="entry name" value="HIT-like"/>
</dbReference>
<dbReference type="Proteomes" id="UP001320898">
    <property type="component" value="Unassembled WGS sequence"/>
</dbReference>